<evidence type="ECO:0000256" key="8">
    <source>
        <dbReference type="ARBA" id="ARBA00047417"/>
    </source>
</evidence>
<comment type="pathway">
    <text evidence="9">Sulfur metabolism; glutathione metabolism.</text>
</comment>
<dbReference type="Proteomes" id="UP001600165">
    <property type="component" value="Unassembled WGS sequence"/>
</dbReference>
<dbReference type="PRINTS" id="PR01210">
    <property type="entry name" value="GGTRANSPTASE"/>
</dbReference>
<accession>A0ABW6IK00</accession>
<dbReference type="InterPro" id="IPR051792">
    <property type="entry name" value="GGT_bact"/>
</dbReference>
<dbReference type="Pfam" id="PF01019">
    <property type="entry name" value="G_glu_transpept"/>
    <property type="match status" value="1"/>
</dbReference>
<evidence type="ECO:0000256" key="5">
    <source>
        <dbReference type="ARBA" id="ARBA00022801"/>
    </source>
</evidence>
<dbReference type="InterPro" id="IPR029055">
    <property type="entry name" value="Ntn_hydrolases_N"/>
</dbReference>
<comment type="catalytic activity">
    <reaction evidence="2 9">
        <text>glutathione + H2O = L-cysteinylglycine + L-glutamate</text>
        <dbReference type="Rhea" id="RHEA:28807"/>
        <dbReference type="ChEBI" id="CHEBI:15377"/>
        <dbReference type="ChEBI" id="CHEBI:29985"/>
        <dbReference type="ChEBI" id="CHEBI:57925"/>
        <dbReference type="ChEBI" id="CHEBI:61694"/>
        <dbReference type="EC" id="3.4.19.13"/>
    </reaction>
</comment>
<dbReference type="NCBIfam" id="TIGR00066">
    <property type="entry name" value="g_glut_trans"/>
    <property type="match status" value="1"/>
</dbReference>
<protein>
    <recommendedName>
        <fullName evidence="9">Glutathione hydrolase proenzyme</fullName>
        <ecNumber evidence="9">2.3.2.2</ecNumber>
        <ecNumber evidence="9">3.4.19.13</ecNumber>
    </recommendedName>
    <component>
        <recommendedName>
            <fullName evidence="9">Glutathione hydrolase large chain</fullName>
        </recommendedName>
    </component>
    <component>
        <recommendedName>
            <fullName evidence="9">Glutathione hydrolase small chain</fullName>
        </recommendedName>
    </component>
</protein>
<dbReference type="PANTHER" id="PTHR43199">
    <property type="entry name" value="GLUTATHIONE HYDROLASE"/>
    <property type="match status" value="1"/>
</dbReference>
<comment type="PTM">
    <text evidence="9">Cleaved by autocatalysis into a large and a small subunit.</text>
</comment>
<comment type="catalytic activity">
    <reaction evidence="8 9">
        <text>an N-terminal (5-L-glutamyl)-[peptide] + an alpha-amino acid = 5-L-glutamyl amino acid + an N-terminal L-alpha-aminoacyl-[peptide]</text>
        <dbReference type="Rhea" id="RHEA:23904"/>
        <dbReference type="Rhea" id="RHEA-COMP:9780"/>
        <dbReference type="Rhea" id="RHEA-COMP:9795"/>
        <dbReference type="ChEBI" id="CHEBI:77644"/>
        <dbReference type="ChEBI" id="CHEBI:78597"/>
        <dbReference type="ChEBI" id="CHEBI:78599"/>
        <dbReference type="ChEBI" id="CHEBI:78608"/>
        <dbReference type="EC" id="2.3.2.2"/>
    </reaction>
</comment>
<dbReference type="Gene3D" id="1.10.246.130">
    <property type="match status" value="1"/>
</dbReference>
<organism evidence="10 11">
    <name type="scientific">Almyronema epifaneia S1</name>
    <dbReference type="NCBI Taxonomy" id="2991925"/>
    <lineage>
        <taxon>Bacteria</taxon>
        <taxon>Bacillati</taxon>
        <taxon>Cyanobacteriota</taxon>
        <taxon>Cyanophyceae</taxon>
        <taxon>Nodosilineales</taxon>
        <taxon>Nodosilineaceae</taxon>
        <taxon>Almyronema</taxon>
        <taxon>Almyronema epifaneia</taxon>
    </lineage>
</organism>
<comment type="subunit">
    <text evidence="9">This enzyme consists of two polypeptide chains, which are synthesized in precursor form from a single polypeptide.</text>
</comment>
<keyword evidence="4 9" id="KW-0808">Transferase</keyword>
<evidence type="ECO:0000313" key="10">
    <source>
        <dbReference type="EMBL" id="MFE4108177.1"/>
    </source>
</evidence>
<dbReference type="PANTHER" id="PTHR43199:SF1">
    <property type="entry name" value="GLUTATHIONE HYDROLASE PROENZYME"/>
    <property type="match status" value="1"/>
</dbReference>
<dbReference type="EMBL" id="JBHZOL010000100">
    <property type="protein sequence ID" value="MFE4108177.1"/>
    <property type="molecule type" value="Genomic_DNA"/>
</dbReference>
<comment type="similarity">
    <text evidence="3 9">Belongs to the gamma-glutamyltransferase family.</text>
</comment>
<keyword evidence="9" id="KW-0317">Glutathione biosynthesis</keyword>
<evidence type="ECO:0000313" key="11">
    <source>
        <dbReference type="Proteomes" id="UP001600165"/>
    </source>
</evidence>
<evidence type="ECO:0000256" key="4">
    <source>
        <dbReference type="ARBA" id="ARBA00022679"/>
    </source>
</evidence>
<keyword evidence="5 9" id="KW-0378">Hydrolase</keyword>
<dbReference type="Gene3D" id="3.60.20.40">
    <property type="match status" value="1"/>
</dbReference>
<evidence type="ECO:0000256" key="1">
    <source>
        <dbReference type="ARBA" id="ARBA00001049"/>
    </source>
</evidence>
<comment type="caution">
    <text evidence="10">The sequence shown here is derived from an EMBL/GenBank/DDBJ whole genome shotgun (WGS) entry which is preliminary data.</text>
</comment>
<dbReference type="EC" id="2.3.2.2" evidence="9"/>
<keyword evidence="11" id="KW-1185">Reference proteome</keyword>
<comment type="catalytic activity">
    <reaction evidence="1 9">
        <text>an S-substituted glutathione + H2O = an S-substituted L-cysteinylglycine + L-glutamate</text>
        <dbReference type="Rhea" id="RHEA:59468"/>
        <dbReference type="ChEBI" id="CHEBI:15377"/>
        <dbReference type="ChEBI" id="CHEBI:29985"/>
        <dbReference type="ChEBI" id="CHEBI:90779"/>
        <dbReference type="ChEBI" id="CHEBI:143103"/>
        <dbReference type="EC" id="3.4.19.13"/>
    </reaction>
</comment>
<evidence type="ECO:0000256" key="9">
    <source>
        <dbReference type="RuleBase" id="RU368036"/>
    </source>
</evidence>
<sequence length="519" mass="55761">MRGKQNKGCVAAGHPTTAAAGATMLEAGGNAFDAAIAAVLTACVSESVLTSLAGGGFLLAHTAEGRDTLFDFFTQTPRQKQTLQPLNFYPIEANFGDAVQQFHIGLGAIATPGVLKGLVQVHRQLGRLPLSVVAEPAMHWATAGIRVNDFQAYCYDLLQPILTANPATQAIYAPQGFPLQAGEQFYLADFATALAALVQAPEQFYQGAIAQQIVQDCQQQGGYLTAADLANYQVIERSPLKICYRGATLLTNPPPSSGGTLIAFALKLLEHVDFSNLEPGSPAHLQTLATVMRLTNEARRDGYDANLYQKNIADFFLSPSHLTSYSADLSPIGRKWGSTTHISVIDAEGNAASITTSNGEGSSYIIPGTGMMMNNMLGEEDLNPQGFHQWQENQRMSSMMAPTLLLLEGRPCLALGSGGSNRIRTAILQVISNLIDFGMPIEAAVKAPRIHWERGVLNLEPGFDRSSLEAAPHWTVDRWIWWQQQNMFFGGVHAVMAHADGRIEGAGDARRSGAIAAVP</sequence>
<name>A0ABW6IK00_9CYAN</name>
<gene>
    <name evidence="10" type="primary">ggt</name>
    <name evidence="10" type="ORF">ACFVKH_17985</name>
</gene>
<evidence type="ECO:0000256" key="3">
    <source>
        <dbReference type="ARBA" id="ARBA00009381"/>
    </source>
</evidence>
<keyword evidence="6 9" id="KW-0865">Zymogen</keyword>
<evidence type="ECO:0000256" key="2">
    <source>
        <dbReference type="ARBA" id="ARBA00001089"/>
    </source>
</evidence>
<dbReference type="RefSeq" id="WP_377967634.1">
    <property type="nucleotide sequence ID" value="NZ_JBHZOL010000100.1"/>
</dbReference>
<dbReference type="GO" id="GO:0103068">
    <property type="term" value="F:leukotriene C4 gamma-glutamyl transferase activity"/>
    <property type="evidence" value="ECO:0007669"/>
    <property type="project" value="UniProtKB-EC"/>
</dbReference>
<dbReference type="InterPro" id="IPR043138">
    <property type="entry name" value="GGT_lsub"/>
</dbReference>
<dbReference type="InterPro" id="IPR043137">
    <property type="entry name" value="GGT_ssub_C"/>
</dbReference>
<evidence type="ECO:0000256" key="6">
    <source>
        <dbReference type="ARBA" id="ARBA00023145"/>
    </source>
</evidence>
<dbReference type="SUPFAM" id="SSF56235">
    <property type="entry name" value="N-terminal nucleophile aminohydrolases (Ntn hydrolases)"/>
    <property type="match status" value="1"/>
</dbReference>
<dbReference type="EC" id="3.4.19.13" evidence="9"/>
<dbReference type="InterPro" id="IPR000101">
    <property type="entry name" value="GGT_peptidase"/>
</dbReference>
<evidence type="ECO:0000256" key="7">
    <source>
        <dbReference type="ARBA" id="ARBA00023315"/>
    </source>
</evidence>
<keyword evidence="7 9" id="KW-0012">Acyltransferase</keyword>
<proteinExistence type="inferred from homology"/>
<reference evidence="10 11" key="1">
    <citation type="submission" date="2024-10" db="EMBL/GenBank/DDBJ databases">
        <authorList>
            <person name="Ratan Roy A."/>
            <person name="Morales Sandoval P.H."/>
            <person name="De Los Santos Villalobos S."/>
            <person name="Chakraborty S."/>
            <person name="Mukherjee J."/>
        </authorList>
    </citation>
    <scope>NUCLEOTIDE SEQUENCE [LARGE SCALE GENOMIC DNA]</scope>
    <source>
        <strain evidence="10 11">S1</strain>
    </source>
</reference>